<organism evidence="1 2">
    <name type="scientific">Spirodela intermedia</name>
    <name type="common">Intermediate duckweed</name>
    <dbReference type="NCBI Taxonomy" id="51605"/>
    <lineage>
        <taxon>Eukaryota</taxon>
        <taxon>Viridiplantae</taxon>
        <taxon>Streptophyta</taxon>
        <taxon>Embryophyta</taxon>
        <taxon>Tracheophyta</taxon>
        <taxon>Spermatophyta</taxon>
        <taxon>Magnoliopsida</taxon>
        <taxon>Liliopsida</taxon>
        <taxon>Araceae</taxon>
        <taxon>Lemnoideae</taxon>
        <taxon>Spirodela</taxon>
    </lineage>
</organism>
<dbReference type="Proteomes" id="UP000663760">
    <property type="component" value="Chromosome 4"/>
</dbReference>
<accession>A0A7I8KBE3</accession>
<dbReference type="AlphaFoldDB" id="A0A7I8KBE3"/>
<keyword evidence="2" id="KW-1185">Reference proteome</keyword>
<reference evidence="1" key="1">
    <citation type="submission" date="2020-02" db="EMBL/GenBank/DDBJ databases">
        <authorList>
            <person name="Scholz U."/>
            <person name="Mascher M."/>
            <person name="Fiebig A."/>
        </authorList>
    </citation>
    <scope>NUCLEOTIDE SEQUENCE</scope>
</reference>
<dbReference type="EMBL" id="LR746267">
    <property type="protein sequence ID" value="CAA7395090.1"/>
    <property type="molecule type" value="Genomic_DNA"/>
</dbReference>
<sequence>MALSVPNPSKDAGCICLLRCHCEY</sequence>
<protein>
    <submittedName>
        <fullName evidence="1">Uncharacterized protein</fullName>
    </submittedName>
</protein>
<evidence type="ECO:0000313" key="2">
    <source>
        <dbReference type="Proteomes" id="UP000663760"/>
    </source>
</evidence>
<proteinExistence type="predicted"/>
<name>A0A7I8KBE3_SPIIN</name>
<evidence type="ECO:0000313" key="1">
    <source>
        <dbReference type="EMBL" id="CAA7395090.1"/>
    </source>
</evidence>
<gene>
    <name evidence="1" type="ORF">SI8410_04005751</name>
</gene>